<dbReference type="GeneID" id="66740114"/>
<proteinExistence type="predicted"/>
<dbReference type="Proteomes" id="UP000422232">
    <property type="component" value="Chromosome"/>
</dbReference>
<evidence type="ECO:0000313" key="2">
    <source>
        <dbReference type="Proteomes" id="UP000422232"/>
    </source>
</evidence>
<organism evidence="1 2">
    <name type="scientific">Piscirickettsia salmonis</name>
    <dbReference type="NCBI Taxonomy" id="1238"/>
    <lineage>
        <taxon>Bacteria</taxon>
        <taxon>Pseudomonadati</taxon>
        <taxon>Pseudomonadota</taxon>
        <taxon>Gammaproteobacteria</taxon>
        <taxon>Thiotrichales</taxon>
        <taxon>Piscirickettsiaceae</taxon>
        <taxon>Piscirickettsia</taxon>
    </lineage>
</organism>
<reference evidence="1 2" key="1">
    <citation type="submission" date="2019-04" db="EMBL/GenBank/DDBJ databases">
        <title>Complete genome sequencing of Piscirickettsia salmonis strain Psal-009.</title>
        <authorList>
            <person name="Schober I."/>
            <person name="Bunk B."/>
            <person name="Sproer C."/>
            <person name="Carril G.P."/>
            <person name="Riedel T."/>
            <person name="Flores-Herrera P.A."/>
            <person name="Nourdin-Galindo G."/>
            <person name="Marshall S.H."/>
            <person name="Overmann J."/>
        </authorList>
    </citation>
    <scope>NUCLEOTIDE SEQUENCE [LARGE SCALE GENOMIC DNA]</scope>
    <source>
        <strain evidence="1 2">Psal-009</strain>
    </source>
</reference>
<accession>A0A9Q5VLL8</accession>
<dbReference type="RefSeq" id="WP_016211620.1">
    <property type="nucleotide sequence ID" value="NZ_CP012413.1"/>
</dbReference>
<name>A0A9Q5VLL8_PISSA</name>
<keyword evidence="2" id="KW-1185">Reference proteome</keyword>
<dbReference type="EMBL" id="CP038908">
    <property type="protein sequence ID" value="QGO06819.1"/>
    <property type="molecule type" value="Genomic_DNA"/>
</dbReference>
<sequence length="174" mass="18342">MKLKKITLACGLSALVLSMSSFAGNFSGINYSSTNSDDSDNNGSYTVVVDKSGNAEPCKGTATVSDFTYTENTEAQGHGSLSFNITFNDLATAEAQCSFSTADSPFVDNTVYKVVSSTTEGVPYALTITDPKGNEITNAVPGMPVQTIYSNNKVSTAISSIYGVQGSYNVYVLR</sequence>
<evidence type="ECO:0000313" key="1">
    <source>
        <dbReference type="EMBL" id="QGO06819.1"/>
    </source>
</evidence>
<gene>
    <name evidence="1" type="ORF">Psal009_02752</name>
</gene>
<dbReference type="AlphaFoldDB" id="A0A9Q5VLL8"/>
<protein>
    <submittedName>
        <fullName evidence="1">Uncharacterized protein</fullName>
    </submittedName>
</protein>